<dbReference type="RefSeq" id="XP_060455193.1">
    <property type="nucleotide sequence ID" value="XM_060598395.1"/>
</dbReference>
<organism evidence="2 3">
    <name type="scientific">Cutaneotrichosporon cavernicola</name>
    <dbReference type="NCBI Taxonomy" id="279322"/>
    <lineage>
        <taxon>Eukaryota</taxon>
        <taxon>Fungi</taxon>
        <taxon>Dikarya</taxon>
        <taxon>Basidiomycota</taxon>
        <taxon>Agaricomycotina</taxon>
        <taxon>Tremellomycetes</taxon>
        <taxon>Trichosporonales</taxon>
        <taxon>Trichosporonaceae</taxon>
        <taxon>Cutaneotrichosporon</taxon>
    </lineage>
</organism>
<evidence type="ECO:0000313" key="2">
    <source>
        <dbReference type="EMBL" id="BEI89927.1"/>
    </source>
</evidence>
<accession>A0AA48IBT8</accession>
<feature type="region of interest" description="Disordered" evidence="1">
    <location>
        <begin position="1"/>
        <end position="23"/>
    </location>
</feature>
<proteinExistence type="predicted"/>
<sequence length="331" mass="35729">MAYSPARASSPAASQRGSDSDASYCSSDGSDLVDYVADLSLAHTFPRTQYLRQHYYAAPDRHPSARMLWVARDASAAWARAVATRDWGALDKHAIELAVFDKAYELNQAQWPRRKNPSQLGWEAHTDGLAMEAYNAAARSLHPLRARMPPPEPILRFCRLALDLCAAPLIDAGPVRPRLALLPDADLGRLLGAYDPLVRHAAGLAQDLKGAGPGVPFVFNEAHLVWMCDGDSAHTAGASQHVDKGHWAHVLTGDEEDVPGLTSGSSVINDSPRRPSDRARDAFPPSGDVGEHVHVHDHPPADAAFYPGDADDADLSNDCRSQAEHHTAPAT</sequence>
<feature type="compositionally biased region" description="Basic and acidic residues" evidence="1">
    <location>
        <begin position="289"/>
        <end position="300"/>
    </location>
</feature>
<feature type="compositionally biased region" description="Low complexity" evidence="1">
    <location>
        <begin position="1"/>
        <end position="17"/>
    </location>
</feature>
<dbReference type="EMBL" id="AP028213">
    <property type="protein sequence ID" value="BEI89927.1"/>
    <property type="molecule type" value="Genomic_DNA"/>
</dbReference>
<evidence type="ECO:0000313" key="3">
    <source>
        <dbReference type="Proteomes" id="UP001233271"/>
    </source>
</evidence>
<gene>
    <name evidence="2" type="ORF">CcaverHIS019_0212890</name>
</gene>
<dbReference type="AlphaFoldDB" id="A0AA48IBT8"/>
<protein>
    <submittedName>
        <fullName evidence="2">Uncharacterized protein</fullName>
    </submittedName>
</protein>
<feature type="compositionally biased region" description="Basic and acidic residues" evidence="1">
    <location>
        <begin position="321"/>
        <end position="331"/>
    </location>
</feature>
<evidence type="ECO:0000256" key="1">
    <source>
        <dbReference type="SAM" id="MobiDB-lite"/>
    </source>
</evidence>
<dbReference type="GeneID" id="85493798"/>
<feature type="region of interest" description="Disordered" evidence="1">
    <location>
        <begin position="255"/>
        <end position="331"/>
    </location>
</feature>
<dbReference type="Proteomes" id="UP001233271">
    <property type="component" value="Chromosome 2"/>
</dbReference>
<keyword evidence="3" id="KW-1185">Reference proteome</keyword>
<dbReference type="KEGG" id="ccac:CcaHIS019_0212890"/>
<name>A0AA48IBT8_9TREE</name>
<reference evidence="2" key="1">
    <citation type="journal article" date="2023" name="BMC Genomics">
        <title>Chromosome-level genome assemblies of Cutaneotrichosporon spp. (Trichosporonales, Basidiomycota) reveal imbalanced evolution between nucleotide sequences and chromosome synteny.</title>
        <authorList>
            <person name="Kobayashi Y."/>
            <person name="Kayamori A."/>
            <person name="Aoki K."/>
            <person name="Shiwa Y."/>
            <person name="Matsutani M."/>
            <person name="Fujita N."/>
            <person name="Sugita T."/>
            <person name="Iwasaki W."/>
            <person name="Tanaka N."/>
            <person name="Takashima M."/>
        </authorList>
    </citation>
    <scope>NUCLEOTIDE SEQUENCE</scope>
    <source>
        <strain evidence="2">HIS019</strain>
    </source>
</reference>
<feature type="compositionally biased region" description="Basic and acidic residues" evidence="1">
    <location>
        <begin position="271"/>
        <end position="281"/>
    </location>
</feature>